<dbReference type="InterPro" id="IPR005135">
    <property type="entry name" value="Endo/exonuclease/phosphatase"/>
</dbReference>
<dbReference type="AlphaFoldDB" id="A0A9W7MUI0"/>
<keyword evidence="10" id="KW-1185">Reference proteome</keyword>
<evidence type="ECO:0000256" key="7">
    <source>
        <dbReference type="PIRSR" id="PIRSR604808-3"/>
    </source>
</evidence>
<reference evidence="9" key="1">
    <citation type="submission" date="2023-05" db="EMBL/GenBank/DDBJ databases">
        <title>Genome and transcriptome analyses reveal genes involved in the formation of fine ridges on petal epidermal cells in Hibiscus trionum.</title>
        <authorList>
            <person name="Koshimizu S."/>
            <person name="Masuda S."/>
            <person name="Ishii T."/>
            <person name="Shirasu K."/>
            <person name="Hoshino A."/>
            <person name="Arita M."/>
        </authorList>
    </citation>
    <scope>NUCLEOTIDE SEQUENCE</scope>
    <source>
        <strain evidence="9">Hamamatsu line</strain>
    </source>
</reference>
<feature type="binding site" evidence="6">
    <location>
        <position position="9"/>
    </location>
    <ligand>
        <name>Mg(2+)</name>
        <dbReference type="ChEBI" id="CHEBI:18420"/>
        <label>1</label>
    </ligand>
</feature>
<dbReference type="GO" id="GO:0008311">
    <property type="term" value="F:double-stranded DNA 3'-5' DNA exonuclease activity"/>
    <property type="evidence" value="ECO:0007669"/>
    <property type="project" value="TreeGrafter"/>
</dbReference>
<name>A0A9W7MUI0_HIBTR</name>
<evidence type="ECO:0000256" key="3">
    <source>
        <dbReference type="ARBA" id="ARBA00022801"/>
    </source>
</evidence>
<keyword evidence="4 6" id="KW-0460">Magnesium</keyword>
<feature type="binding site" evidence="6">
    <location>
        <position position="38"/>
    </location>
    <ligand>
        <name>Mg(2+)</name>
        <dbReference type="ChEBI" id="CHEBI:18420"/>
        <label>1</label>
    </ligand>
</feature>
<feature type="site" description="Interaction with DNA substrate" evidence="7">
    <location>
        <position position="227"/>
    </location>
</feature>
<sequence length="285" mass="32113">MNFHIISWNIRGLCNPLKQRAIRKLSSKKVVKLLLIQETKMEKNRINVLRCLWGSKVGDFAESPAVGLSGGLISIWDKEFFNAEKVIVDHRFLILEGELILWKKKIAVINVYAPNCEADRKQWFEQLANVLENVGRPIILGGDLNSILSPDEKVGAAFSKSSSLQLLNFINRLNLINLPLSGGKFTWFGRSAPPQASRIDRFCISPDLLLMWTDIQQSVLARNLSDHCPISLVVECKKSTPKPFKWFNSWGEAEGYSELIKMTVASFGKLDIGEVLKACKVQSKI</sequence>
<feature type="active site" description="Proton acceptor" evidence="5">
    <location>
        <position position="227"/>
    </location>
</feature>
<evidence type="ECO:0000256" key="4">
    <source>
        <dbReference type="ARBA" id="ARBA00022842"/>
    </source>
</evidence>
<dbReference type="OrthoDB" id="692400at2759"/>
<feature type="domain" description="Endonuclease/exonuclease/phosphatase" evidence="8">
    <location>
        <begin position="6"/>
        <end position="227"/>
    </location>
</feature>
<evidence type="ECO:0000256" key="2">
    <source>
        <dbReference type="ARBA" id="ARBA00022723"/>
    </source>
</evidence>
<feature type="site" description="Transition state stabilizer" evidence="7">
    <location>
        <position position="145"/>
    </location>
</feature>
<dbReference type="GO" id="GO:0003906">
    <property type="term" value="F:DNA-(apurinic or apyrimidinic site) endonuclease activity"/>
    <property type="evidence" value="ECO:0007669"/>
    <property type="project" value="TreeGrafter"/>
</dbReference>
<evidence type="ECO:0000256" key="5">
    <source>
        <dbReference type="PIRSR" id="PIRSR604808-1"/>
    </source>
</evidence>
<evidence type="ECO:0000313" key="10">
    <source>
        <dbReference type="Proteomes" id="UP001165190"/>
    </source>
</evidence>
<feature type="site" description="Important for catalytic activity" evidence="7">
    <location>
        <position position="200"/>
    </location>
</feature>
<gene>
    <name evidence="9" type="ORF">HRI_004877700</name>
</gene>
<feature type="binding site" evidence="6">
    <location>
        <position position="226"/>
    </location>
    <ligand>
        <name>Mg(2+)</name>
        <dbReference type="ChEBI" id="CHEBI:18420"/>
        <label>1</label>
    </ligand>
</feature>
<dbReference type="EMBL" id="BSYR01000061">
    <property type="protein sequence ID" value="GMJ12085.1"/>
    <property type="molecule type" value="Genomic_DNA"/>
</dbReference>
<feature type="binding site" evidence="6">
    <location>
        <position position="145"/>
    </location>
    <ligand>
        <name>Mg(2+)</name>
        <dbReference type="ChEBI" id="CHEBI:18420"/>
        <label>1</label>
    </ligand>
</feature>
<evidence type="ECO:0000259" key="8">
    <source>
        <dbReference type="Pfam" id="PF03372"/>
    </source>
</evidence>
<keyword evidence="2 6" id="KW-0479">Metal-binding</keyword>
<dbReference type="Gene3D" id="3.60.10.10">
    <property type="entry name" value="Endonuclease/exonuclease/phosphatase"/>
    <property type="match status" value="1"/>
</dbReference>
<dbReference type="GO" id="GO:0005634">
    <property type="term" value="C:nucleus"/>
    <property type="evidence" value="ECO:0007669"/>
    <property type="project" value="TreeGrafter"/>
</dbReference>
<dbReference type="InterPro" id="IPR004808">
    <property type="entry name" value="AP_endonuc_1"/>
</dbReference>
<accession>A0A9W7MUI0</accession>
<feature type="active site" evidence="5">
    <location>
        <position position="112"/>
    </location>
</feature>
<dbReference type="PANTHER" id="PTHR22748">
    <property type="entry name" value="AP ENDONUCLEASE"/>
    <property type="match status" value="1"/>
</dbReference>
<proteinExistence type="inferred from homology"/>
<keyword evidence="3" id="KW-0378">Hydrolase</keyword>
<evidence type="ECO:0000256" key="1">
    <source>
        <dbReference type="ARBA" id="ARBA00007092"/>
    </source>
</evidence>
<dbReference type="InterPro" id="IPR036691">
    <property type="entry name" value="Endo/exonu/phosph_ase_sf"/>
</dbReference>
<dbReference type="Pfam" id="PF03372">
    <property type="entry name" value="Exo_endo_phos"/>
    <property type="match status" value="1"/>
</dbReference>
<feature type="binding site" evidence="6">
    <location>
        <position position="227"/>
    </location>
    <ligand>
        <name>Mg(2+)</name>
        <dbReference type="ChEBI" id="CHEBI:18420"/>
        <label>1</label>
    </ligand>
</feature>
<comment type="caution">
    <text evidence="9">The sequence shown here is derived from an EMBL/GenBank/DDBJ whole genome shotgun (WGS) entry which is preliminary data.</text>
</comment>
<feature type="binding site" evidence="6">
    <location>
        <position position="143"/>
    </location>
    <ligand>
        <name>Mg(2+)</name>
        <dbReference type="ChEBI" id="CHEBI:18420"/>
        <label>1</label>
    </ligand>
</feature>
<dbReference type="GO" id="GO:0046872">
    <property type="term" value="F:metal ion binding"/>
    <property type="evidence" value="ECO:0007669"/>
    <property type="project" value="UniProtKB-KW"/>
</dbReference>
<dbReference type="Proteomes" id="UP001165190">
    <property type="component" value="Unassembled WGS sequence"/>
</dbReference>
<organism evidence="9 10">
    <name type="scientific">Hibiscus trionum</name>
    <name type="common">Flower of an hour</name>
    <dbReference type="NCBI Taxonomy" id="183268"/>
    <lineage>
        <taxon>Eukaryota</taxon>
        <taxon>Viridiplantae</taxon>
        <taxon>Streptophyta</taxon>
        <taxon>Embryophyta</taxon>
        <taxon>Tracheophyta</taxon>
        <taxon>Spermatophyta</taxon>
        <taxon>Magnoliopsida</taxon>
        <taxon>eudicotyledons</taxon>
        <taxon>Gunneridae</taxon>
        <taxon>Pentapetalae</taxon>
        <taxon>rosids</taxon>
        <taxon>malvids</taxon>
        <taxon>Malvales</taxon>
        <taxon>Malvaceae</taxon>
        <taxon>Malvoideae</taxon>
        <taxon>Hibiscus</taxon>
    </lineage>
</organism>
<feature type="active site" description="Proton donor/acceptor" evidence="5">
    <location>
        <position position="143"/>
    </location>
</feature>
<evidence type="ECO:0000256" key="6">
    <source>
        <dbReference type="PIRSR" id="PIRSR604808-2"/>
    </source>
</evidence>
<dbReference type="SUPFAM" id="SSF56219">
    <property type="entry name" value="DNase I-like"/>
    <property type="match status" value="1"/>
</dbReference>
<dbReference type="GO" id="GO:0006284">
    <property type="term" value="P:base-excision repair"/>
    <property type="evidence" value="ECO:0007669"/>
    <property type="project" value="TreeGrafter"/>
</dbReference>
<evidence type="ECO:0000313" key="9">
    <source>
        <dbReference type="EMBL" id="GMJ12085.1"/>
    </source>
</evidence>
<keyword evidence="6" id="KW-0464">Manganese</keyword>
<comment type="similarity">
    <text evidence="1">Belongs to the DNA repair enzymes AP/ExoA family.</text>
</comment>
<dbReference type="PANTHER" id="PTHR22748:SF11">
    <property type="entry name" value="OS07G0184032 PROTEIN"/>
    <property type="match status" value="1"/>
</dbReference>
<dbReference type="GO" id="GO:0008081">
    <property type="term" value="F:phosphoric diester hydrolase activity"/>
    <property type="evidence" value="ECO:0007669"/>
    <property type="project" value="TreeGrafter"/>
</dbReference>
<protein>
    <recommendedName>
        <fullName evidence="8">Endonuclease/exonuclease/phosphatase domain-containing protein</fullName>
    </recommendedName>
</protein>
<comment type="cofactor">
    <cofactor evidence="6">
        <name>Mg(2+)</name>
        <dbReference type="ChEBI" id="CHEBI:18420"/>
    </cofactor>
    <cofactor evidence="6">
        <name>Mn(2+)</name>
        <dbReference type="ChEBI" id="CHEBI:29035"/>
    </cofactor>
    <text evidence="6">Probably binds two magnesium or manganese ions per subunit.</text>
</comment>